<reference evidence="5 6" key="1">
    <citation type="submission" date="2019-09" db="EMBL/GenBank/DDBJ databases">
        <title>Phylogeny of genus Pseudoclavibacter and closely related genus.</title>
        <authorList>
            <person name="Li Y."/>
        </authorList>
    </citation>
    <scope>NUCLEOTIDE SEQUENCE [LARGE SCALE GENOMIC DNA]</scope>
    <source>
        <strain evidence="5 6">JCM 16921</strain>
    </source>
</reference>
<dbReference type="Proteomes" id="UP000481339">
    <property type="component" value="Unassembled WGS sequence"/>
</dbReference>
<dbReference type="RefSeq" id="WP_158035232.1">
    <property type="nucleotide sequence ID" value="NZ_BAAAZV010000007.1"/>
</dbReference>
<dbReference type="InterPro" id="IPR000524">
    <property type="entry name" value="Tscrpt_reg_HTH_GntR"/>
</dbReference>
<dbReference type="Gene3D" id="1.20.120.530">
    <property type="entry name" value="GntR ligand-binding domain-like"/>
    <property type="match status" value="1"/>
</dbReference>
<name>A0A7C8FLI2_9MICO</name>
<dbReference type="EMBL" id="WBKA01000001">
    <property type="protein sequence ID" value="KAB1633453.1"/>
    <property type="molecule type" value="Genomic_DNA"/>
</dbReference>
<dbReference type="PROSITE" id="PS50949">
    <property type="entry name" value="HTH_GNTR"/>
    <property type="match status" value="1"/>
</dbReference>
<dbReference type="PANTHER" id="PTHR43537">
    <property type="entry name" value="TRANSCRIPTIONAL REGULATOR, GNTR FAMILY"/>
    <property type="match status" value="1"/>
</dbReference>
<dbReference type="SMART" id="SM00345">
    <property type="entry name" value="HTH_GNTR"/>
    <property type="match status" value="1"/>
</dbReference>
<evidence type="ECO:0000256" key="3">
    <source>
        <dbReference type="ARBA" id="ARBA00023163"/>
    </source>
</evidence>
<protein>
    <submittedName>
        <fullName evidence="5">GntR family transcriptional regulator</fullName>
    </submittedName>
</protein>
<evidence type="ECO:0000259" key="4">
    <source>
        <dbReference type="PROSITE" id="PS50949"/>
    </source>
</evidence>
<organism evidence="5 6">
    <name type="scientific">Pseudoclavibacter caeni</name>
    <dbReference type="NCBI Taxonomy" id="908846"/>
    <lineage>
        <taxon>Bacteria</taxon>
        <taxon>Bacillati</taxon>
        <taxon>Actinomycetota</taxon>
        <taxon>Actinomycetes</taxon>
        <taxon>Micrococcales</taxon>
        <taxon>Microbacteriaceae</taxon>
        <taxon>Pseudoclavibacter</taxon>
    </lineage>
</organism>
<dbReference type="OrthoDB" id="8680240at2"/>
<proteinExistence type="predicted"/>
<dbReference type="Gene3D" id="1.10.10.10">
    <property type="entry name" value="Winged helix-like DNA-binding domain superfamily/Winged helix DNA-binding domain"/>
    <property type="match status" value="1"/>
</dbReference>
<dbReference type="Pfam" id="PF00392">
    <property type="entry name" value="GntR"/>
    <property type="match status" value="1"/>
</dbReference>
<evidence type="ECO:0000256" key="1">
    <source>
        <dbReference type="ARBA" id="ARBA00023015"/>
    </source>
</evidence>
<dbReference type="GO" id="GO:0003700">
    <property type="term" value="F:DNA-binding transcription factor activity"/>
    <property type="evidence" value="ECO:0007669"/>
    <property type="project" value="InterPro"/>
</dbReference>
<dbReference type="SUPFAM" id="SSF48008">
    <property type="entry name" value="GntR ligand-binding domain-like"/>
    <property type="match status" value="1"/>
</dbReference>
<gene>
    <name evidence="5" type="ORF">F8O02_00465</name>
</gene>
<keyword evidence="3" id="KW-0804">Transcription</keyword>
<evidence type="ECO:0000313" key="6">
    <source>
        <dbReference type="Proteomes" id="UP000481339"/>
    </source>
</evidence>
<dbReference type="Pfam" id="PF07729">
    <property type="entry name" value="FCD"/>
    <property type="match status" value="1"/>
</dbReference>
<feature type="domain" description="HTH gntR-type" evidence="4">
    <location>
        <begin position="1"/>
        <end position="67"/>
    </location>
</feature>
<evidence type="ECO:0000313" key="5">
    <source>
        <dbReference type="EMBL" id="KAB1633453.1"/>
    </source>
</evidence>
<dbReference type="InterPro" id="IPR008920">
    <property type="entry name" value="TF_FadR/GntR_C"/>
</dbReference>
<keyword evidence="1" id="KW-0805">Transcription regulation</keyword>
<dbReference type="PANTHER" id="PTHR43537:SF44">
    <property type="entry name" value="GNTR FAMILY REGULATORY PROTEIN"/>
    <property type="match status" value="1"/>
</dbReference>
<keyword evidence="6" id="KW-1185">Reference proteome</keyword>
<dbReference type="AlphaFoldDB" id="A0A7C8FLI2"/>
<keyword evidence="2" id="KW-0238">DNA-binding</keyword>
<dbReference type="SMART" id="SM00895">
    <property type="entry name" value="FCD"/>
    <property type="match status" value="1"/>
</dbReference>
<evidence type="ECO:0000256" key="2">
    <source>
        <dbReference type="ARBA" id="ARBA00023125"/>
    </source>
</evidence>
<comment type="caution">
    <text evidence="5">The sequence shown here is derived from an EMBL/GenBank/DDBJ whole genome shotgun (WGS) entry which is preliminary data.</text>
</comment>
<accession>A0A7C8FLI2</accession>
<dbReference type="InterPro" id="IPR036390">
    <property type="entry name" value="WH_DNA-bd_sf"/>
</dbReference>
<sequence>MRAGDRAYVTLREEITNGDLPAGTVLGEVEQATRLGVSRTPVREAIRRLIGEGLAVRRERGVEVTEVSLDNIRELYDVRVALECQAARLAARNRDPEVFETLEAAFDDVSGLLDDRDGLRRDYYALVARFDDAIDDAVDNPYLVAAMRTVRTHLARIRHMARSDRSRLLDAAREHALIVHAIIEGNGELAAHATHVHLYNSLSHRLAKAVSLEGHTADAVSPDEGDARETA</sequence>
<dbReference type="InterPro" id="IPR036388">
    <property type="entry name" value="WH-like_DNA-bd_sf"/>
</dbReference>
<dbReference type="GO" id="GO:0003677">
    <property type="term" value="F:DNA binding"/>
    <property type="evidence" value="ECO:0007669"/>
    <property type="project" value="UniProtKB-KW"/>
</dbReference>
<dbReference type="SUPFAM" id="SSF46785">
    <property type="entry name" value="Winged helix' DNA-binding domain"/>
    <property type="match status" value="1"/>
</dbReference>
<dbReference type="InterPro" id="IPR011711">
    <property type="entry name" value="GntR_C"/>
</dbReference>